<keyword evidence="1" id="KW-1133">Transmembrane helix</keyword>
<organism evidence="2 3">
    <name type="scientific">Sutcliffiella rhizosphaerae</name>
    <dbReference type="NCBI Taxonomy" id="2880967"/>
    <lineage>
        <taxon>Bacteria</taxon>
        <taxon>Bacillati</taxon>
        <taxon>Bacillota</taxon>
        <taxon>Bacilli</taxon>
        <taxon>Bacillales</taxon>
        <taxon>Bacillaceae</taxon>
        <taxon>Sutcliffiella</taxon>
    </lineage>
</organism>
<keyword evidence="1" id="KW-0472">Membrane</keyword>
<gene>
    <name evidence="2" type="ORF">BACCIP111883_03733</name>
</gene>
<sequence length="185" mass="21557">MGKLDKDTDNTQDSPYSFVVTLTLIGVTLIIGFITFISFQDGYEVKKQQEVADYIHSAERIMNQSKAKTDEIIDGFNQNTLPNYGEIELEMFRALMTELNELNAPKNWTEHKESVTNIVSQQYLFFYQYTHHLINLNEKNIEDFKTRDEDYAQKEKNILTKGLDSSNIPYEVNDEGIIRFSIKTY</sequence>
<evidence type="ECO:0000313" key="2">
    <source>
        <dbReference type="EMBL" id="CAG9622938.1"/>
    </source>
</evidence>
<reference evidence="2 3" key="1">
    <citation type="submission" date="2021-10" db="EMBL/GenBank/DDBJ databases">
        <authorList>
            <person name="Criscuolo A."/>
        </authorList>
    </citation>
    <scope>NUCLEOTIDE SEQUENCE [LARGE SCALE GENOMIC DNA]</scope>
    <source>
        <strain evidence="3">CIP 111883</strain>
    </source>
</reference>
<evidence type="ECO:0000313" key="3">
    <source>
        <dbReference type="Proteomes" id="UP000789833"/>
    </source>
</evidence>
<comment type="caution">
    <text evidence="2">The sequence shown here is derived from an EMBL/GenBank/DDBJ whole genome shotgun (WGS) entry which is preliminary data.</text>
</comment>
<proteinExistence type="predicted"/>
<dbReference type="EMBL" id="CAKJTJ010000030">
    <property type="protein sequence ID" value="CAG9622938.1"/>
    <property type="molecule type" value="Genomic_DNA"/>
</dbReference>
<evidence type="ECO:0000256" key="1">
    <source>
        <dbReference type="SAM" id="Phobius"/>
    </source>
</evidence>
<keyword evidence="3" id="KW-1185">Reference proteome</keyword>
<keyword evidence="1" id="KW-0812">Transmembrane</keyword>
<feature type="transmembrane region" description="Helical" evidence="1">
    <location>
        <begin position="16"/>
        <end position="39"/>
    </location>
</feature>
<dbReference type="Proteomes" id="UP000789833">
    <property type="component" value="Unassembled WGS sequence"/>
</dbReference>
<accession>A0ABM8YSF4</accession>
<dbReference type="RefSeq" id="WP_230503917.1">
    <property type="nucleotide sequence ID" value="NZ_CAKJTJ010000030.1"/>
</dbReference>
<name>A0ABM8YSF4_9BACI</name>
<protein>
    <submittedName>
        <fullName evidence="2">Uncharacterized protein</fullName>
    </submittedName>
</protein>